<dbReference type="EMBL" id="MT143838">
    <property type="protein sequence ID" value="QJB03300.1"/>
    <property type="molecule type" value="Genomic_DNA"/>
</dbReference>
<dbReference type="GO" id="GO:0016757">
    <property type="term" value="F:glycosyltransferase activity"/>
    <property type="evidence" value="ECO:0007669"/>
    <property type="project" value="TreeGrafter"/>
</dbReference>
<dbReference type="Gene3D" id="3.40.50.2000">
    <property type="entry name" value="Glycogen Phosphorylase B"/>
    <property type="match status" value="2"/>
</dbReference>
<keyword evidence="1 2" id="KW-0808">Transferase</keyword>
<dbReference type="SUPFAM" id="SSF53756">
    <property type="entry name" value="UDP-Glycosyltransferase/glycogen phosphorylase"/>
    <property type="match status" value="1"/>
</dbReference>
<name>A0A6M3LZN9_9ZZZZ</name>
<accession>A0A6M3LZN9</accession>
<gene>
    <name evidence="2" type="ORF">MM171A01912_0002</name>
    <name evidence="3" type="ORF">MM171B00803_0004</name>
</gene>
<dbReference type="PANTHER" id="PTHR46401:SF2">
    <property type="entry name" value="GLYCOSYLTRANSFERASE WBBK-RELATED"/>
    <property type="match status" value="1"/>
</dbReference>
<dbReference type="AlphaFoldDB" id="A0A6M3LZN9"/>
<evidence type="ECO:0000256" key="1">
    <source>
        <dbReference type="ARBA" id="ARBA00022679"/>
    </source>
</evidence>
<dbReference type="EMBL" id="MT143572">
    <property type="protein sequence ID" value="QJA98331.1"/>
    <property type="molecule type" value="Genomic_DNA"/>
</dbReference>
<reference evidence="2" key="1">
    <citation type="submission" date="2020-03" db="EMBL/GenBank/DDBJ databases">
        <title>The deep terrestrial virosphere.</title>
        <authorList>
            <person name="Holmfeldt K."/>
            <person name="Nilsson E."/>
            <person name="Simone D."/>
            <person name="Lopez-Fernandez M."/>
            <person name="Wu X."/>
            <person name="de Brujin I."/>
            <person name="Lundin D."/>
            <person name="Andersson A."/>
            <person name="Bertilsson S."/>
            <person name="Dopson M."/>
        </authorList>
    </citation>
    <scope>NUCLEOTIDE SEQUENCE</scope>
    <source>
        <strain evidence="2">MM171A01912</strain>
        <strain evidence="3">MM171B00803</strain>
    </source>
</reference>
<organism evidence="2">
    <name type="scientific">viral metagenome</name>
    <dbReference type="NCBI Taxonomy" id="1070528"/>
    <lineage>
        <taxon>unclassified sequences</taxon>
        <taxon>metagenomes</taxon>
        <taxon>organismal metagenomes</taxon>
    </lineage>
</organism>
<dbReference type="Pfam" id="PF13692">
    <property type="entry name" value="Glyco_trans_1_4"/>
    <property type="match status" value="1"/>
</dbReference>
<sequence length="261" mass="30525">MKALAGKVEFVDVLKDADIYFIPGPTLAERAEVTEAKRLGKKIVFRVDNVPRNSRNRNTGTSRLYDFAQIADSVIYQSEWAKNWIMPFVKKDGHVILNGCDTDIFKPEGEKNIKEGKPQYLYSRYNRDEIKRWEKAWYLFQMIYYDNPKAHLWIVGRFTPEYSEYGFDFFGGAEERFRYLGLIEEQEEMARIYRAADFFLYTYEMDACSNTLVEAVMCGLKIVFDTDDDGSAFEVVNADKKDLTLEGMGKKYLEVFKEMMK</sequence>
<dbReference type="GO" id="GO:0009103">
    <property type="term" value="P:lipopolysaccharide biosynthetic process"/>
    <property type="evidence" value="ECO:0007669"/>
    <property type="project" value="TreeGrafter"/>
</dbReference>
<dbReference type="PANTHER" id="PTHR46401">
    <property type="entry name" value="GLYCOSYLTRANSFERASE WBBK-RELATED"/>
    <property type="match status" value="1"/>
</dbReference>
<evidence type="ECO:0000313" key="2">
    <source>
        <dbReference type="EMBL" id="QJA98331.1"/>
    </source>
</evidence>
<proteinExistence type="predicted"/>
<dbReference type="CDD" id="cd03801">
    <property type="entry name" value="GT4_PimA-like"/>
    <property type="match status" value="1"/>
</dbReference>
<protein>
    <submittedName>
        <fullName evidence="2">Putative glycosyltransferase</fullName>
    </submittedName>
</protein>
<evidence type="ECO:0000313" key="3">
    <source>
        <dbReference type="EMBL" id="QJB03300.1"/>
    </source>
</evidence>